<reference evidence="3 4" key="1">
    <citation type="submission" date="2015-11" db="EMBL/GenBank/DDBJ databases">
        <authorList>
            <person name="Zhang Y."/>
            <person name="Guo Z."/>
        </authorList>
    </citation>
    <scope>NUCLEOTIDE SEQUENCE [LARGE SCALE GENOMIC DNA]</scope>
    <source>
        <strain evidence="3 4">YFY001</strain>
    </source>
</reference>
<evidence type="ECO:0000259" key="2">
    <source>
        <dbReference type="Pfam" id="PF07811"/>
    </source>
</evidence>
<dbReference type="EMBL" id="CP013290">
    <property type="protein sequence ID" value="APH02641.1"/>
    <property type="molecule type" value="Genomic_DNA"/>
</dbReference>
<sequence length="145" mass="14943">MVSHRRWLRSESGSASIEMVILAPAFGLLIAMLVMGGRLALAQQSIQSAAGEAARAASIERGSDAEKRGLEAAEAFLAEQDLTCNSMDIQLDTSGKDTDPGVTGLVVAATVTCDVALADLALPGVGGSHQVSATASSPIDAYRER</sequence>
<accession>A0A1L3MJY6</accession>
<keyword evidence="4" id="KW-1185">Reference proteome</keyword>
<gene>
    <name evidence="3" type="ORF">ASJ30_14740</name>
</gene>
<dbReference type="KEGG" id="jte:ASJ30_14740"/>
<evidence type="ECO:0000256" key="1">
    <source>
        <dbReference type="SAM" id="MobiDB-lite"/>
    </source>
</evidence>
<evidence type="ECO:0000313" key="3">
    <source>
        <dbReference type="EMBL" id="APH02641.1"/>
    </source>
</evidence>
<proteinExistence type="predicted"/>
<dbReference type="AlphaFoldDB" id="A0A1L3MJY6"/>
<protein>
    <recommendedName>
        <fullName evidence="2">TadE-like domain-containing protein</fullName>
    </recommendedName>
</protein>
<dbReference type="Pfam" id="PF07811">
    <property type="entry name" value="TadE"/>
    <property type="match status" value="1"/>
</dbReference>
<name>A0A1L3MJY6_9MICO</name>
<feature type="region of interest" description="Disordered" evidence="1">
    <location>
        <begin position="126"/>
        <end position="145"/>
    </location>
</feature>
<dbReference type="InterPro" id="IPR012495">
    <property type="entry name" value="TadE-like_dom"/>
</dbReference>
<organism evidence="3 4">
    <name type="scientific">Janibacter indicus</name>
    <dbReference type="NCBI Taxonomy" id="857417"/>
    <lineage>
        <taxon>Bacteria</taxon>
        <taxon>Bacillati</taxon>
        <taxon>Actinomycetota</taxon>
        <taxon>Actinomycetes</taxon>
        <taxon>Micrococcales</taxon>
        <taxon>Intrasporangiaceae</taxon>
        <taxon>Janibacter</taxon>
    </lineage>
</organism>
<evidence type="ECO:0000313" key="4">
    <source>
        <dbReference type="Proteomes" id="UP000182938"/>
    </source>
</evidence>
<feature type="domain" description="TadE-like" evidence="2">
    <location>
        <begin position="13"/>
        <end position="55"/>
    </location>
</feature>
<dbReference type="Proteomes" id="UP000182938">
    <property type="component" value="Chromosome"/>
</dbReference>